<keyword evidence="6" id="KW-0539">Nucleus</keyword>
<dbReference type="InterPro" id="IPR002720">
    <property type="entry name" value="RB_A"/>
</dbReference>
<dbReference type="GO" id="GO:0006357">
    <property type="term" value="P:regulation of transcription by RNA polymerase II"/>
    <property type="evidence" value="ECO:0007669"/>
    <property type="project" value="InterPro"/>
</dbReference>
<keyword evidence="4" id="KW-0805">Transcription regulation</keyword>
<feature type="domain" description="Retinoblastoma-associated protein N-terminal" evidence="9">
    <location>
        <begin position="84"/>
        <end position="233"/>
    </location>
</feature>
<feature type="compositionally biased region" description="Polar residues" evidence="8">
    <location>
        <begin position="883"/>
        <end position="895"/>
    </location>
</feature>
<accession>A0AAP0RGV6</accession>
<dbReference type="FunFam" id="1.10.472.10:FF:000067">
    <property type="entry name" value="Retinoblastoma-related protein 1"/>
    <property type="match status" value="1"/>
</dbReference>
<evidence type="ECO:0000313" key="12">
    <source>
        <dbReference type="Proteomes" id="UP001415857"/>
    </source>
</evidence>
<reference evidence="11 12" key="1">
    <citation type="journal article" date="2024" name="Plant J.">
        <title>Genome sequences and population genomics reveal climatic adaptation and genomic divergence between two closely related sweetgum species.</title>
        <authorList>
            <person name="Xu W.Q."/>
            <person name="Ren C.Q."/>
            <person name="Zhang X.Y."/>
            <person name="Comes H.P."/>
            <person name="Liu X.H."/>
            <person name="Li Y.G."/>
            <person name="Kettle C.J."/>
            <person name="Jalonen R."/>
            <person name="Gaisberger H."/>
            <person name="Ma Y.Z."/>
            <person name="Qiu Y.X."/>
        </authorList>
    </citation>
    <scope>NUCLEOTIDE SEQUENCE [LARGE SCALE GENOMIC DNA]</scope>
    <source>
        <strain evidence="11">Hangzhou</strain>
    </source>
</reference>
<comment type="subcellular location">
    <subcellularLocation>
        <location evidence="1">Nucleus</location>
    </subcellularLocation>
</comment>
<dbReference type="CDD" id="cd20601">
    <property type="entry name" value="CYCLIN_AtRBR_like"/>
    <property type="match status" value="1"/>
</dbReference>
<keyword evidence="12" id="KW-1185">Reference proteome</keyword>
<evidence type="ECO:0000256" key="6">
    <source>
        <dbReference type="ARBA" id="ARBA00023242"/>
    </source>
</evidence>
<dbReference type="FunFam" id="1.10.472.140:FF:000003">
    <property type="entry name" value="Retinoblastoma-related protein 1"/>
    <property type="match status" value="1"/>
</dbReference>
<dbReference type="SMART" id="SM01367">
    <property type="entry name" value="DUF3452"/>
    <property type="match status" value="1"/>
</dbReference>
<dbReference type="InterPro" id="IPR002719">
    <property type="entry name" value="RB_B"/>
</dbReference>
<dbReference type="AlphaFoldDB" id="A0AAP0RGV6"/>
<evidence type="ECO:0008006" key="13">
    <source>
        <dbReference type="Google" id="ProtNLM"/>
    </source>
</evidence>
<dbReference type="GO" id="GO:0030154">
    <property type="term" value="P:cell differentiation"/>
    <property type="evidence" value="ECO:0007669"/>
    <property type="project" value="TreeGrafter"/>
</dbReference>
<feature type="domain" description="Retinoblastoma-associated protein A-box" evidence="10">
    <location>
        <begin position="416"/>
        <end position="617"/>
    </location>
</feature>
<evidence type="ECO:0000259" key="10">
    <source>
        <dbReference type="SMART" id="SM01368"/>
    </source>
</evidence>
<evidence type="ECO:0000256" key="4">
    <source>
        <dbReference type="ARBA" id="ARBA00023015"/>
    </source>
</evidence>
<proteinExistence type="inferred from homology"/>
<organism evidence="11 12">
    <name type="scientific">Liquidambar formosana</name>
    <name type="common">Formosan gum</name>
    <dbReference type="NCBI Taxonomy" id="63359"/>
    <lineage>
        <taxon>Eukaryota</taxon>
        <taxon>Viridiplantae</taxon>
        <taxon>Streptophyta</taxon>
        <taxon>Embryophyta</taxon>
        <taxon>Tracheophyta</taxon>
        <taxon>Spermatophyta</taxon>
        <taxon>Magnoliopsida</taxon>
        <taxon>eudicotyledons</taxon>
        <taxon>Gunneridae</taxon>
        <taxon>Pentapetalae</taxon>
        <taxon>Saxifragales</taxon>
        <taxon>Altingiaceae</taxon>
        <taxon>Liquidambar</taxon>
    </lineage>
</organism>
<dbReference type="Pfam" id="PF01857">
    <property type="entry name" value="RB_B"/>
    <property type="match status" value="1"/>
</dbReference>
<dbReference type="SMART" id="SM01368">
    <property type="entry name" value="RB_A"/>
    <property type="match status" value="1"/>
</dbReference>
<evidence type="ECO:0000256" key="3">
    <source>
        <dbReference type="ARBA" id="ARBA00022491"/>
    </source>
</evidence>
<dbReference type="InterPro" id="IPR024599">
    <property type="entry name" value="RB_N"/>
</dbReference>
<sequence>MEDVKPAVPSNNLHSDDGAAIEARFTDFCKNGLSLEDITFMQAMKLFKESKHLLFTNMSAIGSGTPEEVERFWFAFVLYSVKRLSEKNDDNAILGTNENGFTLCQILRVAKLNIVDFFKELPQFVVKVGPILSNLYGPDWEKRLEAKELQANFVHLSLLSKYYKRVYREFFLTNDADVDKESAASSSTGYVSDYHRFGWLLFLALRIHAFSRFKDLVTCTNGLVSILAILIIHVPVRFRNFSSHDSPRFVKKGSKGVDLLASLCNIYDTSEDELRRTMEKANNLIADILKKKPCLASECRSENLDNFDTEGLIYFEDLMEESSLTSSLNILEKDYDDAIRNKGEFDERVFVNEDDSLLGSGSLSGGAMNITGAKRKIDAIYSPAKTITSPLSPHRSPYASHANGTLGVANSKMAPTPVSTAMTTAKWLRTVISPLPSKPSAELERFLSSCDRDVTNDVIRRARIILEAIFPSSALGERCVAGGLQSANLMDNIWAEQRRLEALKLYYRVLEAMCTAEAQILHGNNLTSLLTNERFHRCMLACSAELVLATHKTVTMLFPAVLERTGITAFDLSKVIESFIRHEESLPRELRRHLNSLEERLLESMVWEKGSSMYNSLTVARPSLSSEINRLGLLAEPMPSLDAITMHNNISCGGLPPLPSLQKHETSIGQNGDIRSPKRVCTDYRSVLVERNSFTSPVKDRLLAFNNLKSKLPPPPLQSAFASPTRPIPGGGGETCAETGINIFFSKITKLAAVRINGMVERLQQSQQIRESVYCIFQQILSQRTTLFFNRHIDQIILCCFYGVAKISQLNLTFREIIYNYRKQPQCKPQVFRNVFVDWSSARRNGRTGQEHVDIITFYNEIFIPAVKPLLVELGPAGTTQKANRIPEANNNNDGQCPGSPKISPFPSLPDMSPKKVSATHNVYVSPLRSSKMEALISHSSKSYYACVGESTHAYQSPSKDLTAINNRLNGTRKLRGTLNFDDVDVGLVSDALVANSLYLQNGSCASSSGAPLKSEQPDS</sequence>
<dbReference type="PANTHER" id="PTHR13742:SF17">
    <property type="entry name" value="RE32990P-RELATED"/>
    <property type="match status" value="1"/>
</dbReference>
<dbReference type="GO" id="GO:0032875">
    <property type="term" value="P:regulation of DNA endoreduplication"/>
    <property type="evidence" value="ECO:0007669"/>
    <property type="project" value="UniProtKB-ARBA"/>
</dbReference>
<dbReference type="GO" id="GO:2000134">
    <property type="term" value="P:negative regulation of G1/S transition of mitotic cell cycle"/>
    <property type="evidence" value="ECO:0007669"/>
    <property type="project" value="TreeGrafter"/>
</dbReference>
<protein>
    <recommendedName>
        <fullName evidence="13">Retinoblastoma-related protein</fullName>
    </recommendedName>
</protein>
<dbReference type="Pfam" id="PF01858">
    <property type="entry name" value="RB_A"/>
    <property type="match status" value="1"/>
</dbReference>
<dbReference type="GO" id="GO:0000785">
    <property type="term" value="C:chromatin"/>
    <property type="evidence" value="ECO:0007669"/>
    <property type="project" value="TreeGrafter"/>
</dbReference>
<evidence type="ECO:0000256" key="5">
    <source>
        <dbReference type="ARBA" id="ARBA00023163"/>
    </source>
</evidence>
<keyword evidence="5" id="KW-0804">Transcription</keyword>
<feature type="region of interest" description="Disordered" evidence="8">
    <location>
        <begin position="883"/>
        <end position="911"/>
    </location>
</feature>
<dbReference type="Pfam" id="PF11934">
    <property type="entry name" value="DUF3452"/>
    <property type="match status" value="1"/>
</dbReference>
<dbReference type="Gene3D" id="1.10.472.10">
    <property type="entry name" value="Cyclin-like"/>
    <property type="match status" value="2"/>
</dbReference>
<dbReference type="Proteomes" id="UP001415857">
    <property type="component" value="Unassembled WGS sequence"/>
</dbReference>
<gene>
    <name evidence="11" type="ORF">L1049_006244</name>
</gene>
<evidence type="ECO:0000259" key="9">
    <source>
        <dbReference type="SMART" id="SM01367"/>
    </source>
</evidence>
<dbReference type="Gene3D" id="1.10.472.140">
    <property type="match status" value="1"/>
</dbReference>
<dbReference type="FunFam" id="1.10.472.10:FF:000030">
    <property type="entry name" value="Retinoblastoma-related protein 1"/>
    <property type="match status" value="1"/>
</dbReference>
<comment type="similarity">
    <text evidence="2">Belongs to the retinoblastoma protein (RB) family.</text>
</comment>
<dbReference type="InterPro" id="IPR028309">
    <property type="entry name" value="RB_fam"/>
</dbReference>
<evidence type="ECO:0000313" key="11">
    <source>
        <dbReference type="EMBL" id="KAK9276708.1"/>
    </source>
</evidence>
<comment type="caution">
    <text evidence="11">The sequence shown here is derived from an EMBL/GenBank/DDBJ whole genome shotgun (WGS) entry which is preliminary data.</text>
</comment>
<evidence type="ECO:0000256" key="1">
    <source>
        <dbReference type="ARBA" id="ARBA00004123"/>
    </source>
</evidence>
<dbReference type="GO" id="GO:0005634">
    <property type="term" value="C:nucleus"/>
    <property type="evidence" value="ECO:0007669"/>
    <property type="project" value="UniProtKB-SubCell"/>
</dbReference>
<dbReference type="EMBL" id="JBBPBK010000010">
    <property type="protein sequence ID" value="KAK9276708.1"/>
    <property type="molecule type" value="Genomic_DNA"/>
</dbReference>
<name>A0AAP0RGV6_LIQFO</name>
<dbReference type="PANTHER" id="PTHR13742">
    <property type="entry name" value="RETINOBLASTOMA-ASSOCIATED PROTEIN RB -RELATED"/>
    <property type="match status" value="1"/>
</dbReference>
<keyword evidence="7" id="KW-0131">Cell cycle</keyword>
<evidence type="ECO:0000256" key="8">
    <source>
        <dbReference type="SAM" id="MobiDB-lite"/>
    </source>
</evidence>
<dbReference type="GO" id="GO:0005667">
    <property type="term" value="C:transcription regulator complex"/>
    <property type="evidence" value="ECO:0007669"/>
    <property type="project" value="TreeGrafter"/>
</dbReference>
<dbReference type="SUPFAM" id="SSF47954">
    <property type="entry name" value="Cyclin-like"/>
    <property type="match status" value="2"/>
</dbReference>
<evidence type="ECO:0000256" key="7">
    <source>
        <dbReference type="ARBA" id="ARBA00023306"/>
    </source>
</evidence>
<dbReference type="GO" id="GO:0000977">
    <property type="term" value="F:RNA polymerase II transcription regulatory region sequence-specific DNA binding"/>
    <property type="evidence" value="ECO:0007669"/>
    <property type="project" value="TreeGrafter"/>
</dbReference>
<dbReference type="InterPro" id="IPR036915">
    <property type="entry name" value="Cyclin-like_sf"/>
</dbReference>
<keyword evidence="3" id="KW-0678">Repressor</keyword>
<evidence type="ECO:0000256" key="2">
    <source>
        <dbReference type="ARBA" id="ARBA00009475"/>
    </source>
</evidence>